<evidence type="ECO:0000256" key="4">
    <source>
        <dbReference type="ARBA" id="ARBA00012483"/>
    </source>
</evidence>
<comment type="caution">
    <text evidence="18">The sequence shown here is derived from an EMBL/GenBank/DDBJ whole genome shotgun (WGS) entry which is preliminary data.</text>
</comment>
<dbReference type="InterPro" id="IPR001841">
    <property type="entry name" value="Znf_RING"/>
</dbReference>
<evidence type="ECO:0000256" key="7">
    <source>
        <dbReference type="ARBA" id="ARBA00022723"/>
    </source>
</evidence>
<keyword evidence="8" id="KW-0732">Signal</keyword>
<dbReference type="InterPro" id="IPR025287">
    <property type="entry name" value="WAK_GUB"/>
</dbReference>
<evidence type="ECO:0000313" key="19">
    <source>
        <dbReference type="Proteomes" id="UP000886595"/>
    </source>
</evidence>
<dbReference type="Pfam" id="PF13639">
    <property type="entry name" value="zf-RING_2"/>
    <property type="match status" value="1"/>
</dbReference>
<keyword evidence="19" id="KW-1185">Reference proteome</keyword>
<evidence type="ECO:0000256" key="6">
    <source>
        <dbReference type="ARBA" id="ARBA00022692"/>
    </source>
</evidence>
<dbReference type="InterPro" id="IPR046948">
    <property type="entry name" value="ATL20-22-like"/>
</dbReference>
<evidence type="ECO:0000256" key="9">
    <source>
        <dbReference type="ARBA" id="ARBA00022771"/>
    </source>
</evidence>
<dbReference type="GO" id="GO:0016020">
    <property type="term" value="C:membrane"/>
    <property type="evidence" value="ECO:0007669"/>
    <property type="project" value="UniProtKB-SubCell"/>
</dbReference>
<dbReference type="PANTHER" id="PTHR46279:SF10">
    <property type="entry name" value="RING-TYPE E3 UBIQUITIN TRANSFERASE"/>
    <property type="match status" value="1"/>
</dbReference>
<keyword evidence="10" id="KW-0833">Ubl conjugation pathway</keyword>
<comment type="catalytic activity">
    <reaction evidence="1">
        <text>S-ubiquitinyl-[E2 ubiquitin-conjugating enzyme]-L-cysteine + [acceptor protein]-L-lysine = [E2 ubiquitin-conjugating enzyme]-L-cysteine + N(6)-ubiquitinyl-[acceptor protein]-L-lysine.</text>
        <dbReference type="EC" id="2.3.2.27"/>
    </reaction>
</comment>
<evidence type="ECO:0000256" key="15">
    <source>
        <dbReference type="PROSITE-ProRule" id="PRU00175"/>
    </source>
</evidence>
<evidence type="ECO:0000256" key="13">
    <source>
        <dbReference type="ARBA" id="ARBA00023136"/>
    </source>
</evidence>
<feature type="domain" description="RING-type" evidence="17">
    <location>
        <begin position="367"/>
        <end position="409"/>
    </location>
</feature>
<comment type="similarity">
    <text evidence="14">Belongs to the RING-type zinc finger family. ATL subfamily.</text>
</comment>
<dbReference type="OrthoDB" id="8062037at2759"/>
<evidence type="ECO:0000256" key="1">
    <source>
        <dbReference type="ARBA" id="ARBA00000900"/>
    </source>
</evidence>
<dbReference type="GO" id="GO:0008270">
    <property type="term" value="F:zinc ion binding"/>
    <property type="evidence" value="ECO:0007669"/>
    <property type="project" value="UniProtKB-KW"/>
</dbReference>
<dbReference type="EC" id="2.3.2.27" evidence="4"/>
<reference evidence="18 19" key="1">
    <citation type="submission" date="2020-02" db="EMBL/GenBank/DDBJ databases">
        <authorList>
            <person name="Ma Q."/>
            <person name="Huang Y."/>
            <person name="Song X."/>
            <person name="Pei D."/>
        </authorList>
    </citation>
    <scope>NUCLEOTIDE SEQUENCE [LARGE SCALE GENOMIC DNA]</scope>
    <source>
        <strain evidence="18">Sxm20200214</strain>
        <tissue evidence="18">Leaf</tissue>
    </source>
</reference>
<protein>
    <recommendedName>
        <fullName evidence="4">RING-type E3 ubiquitin transferase</fullName>
        <ecNumber evidence="4">2.3.2.27</ecNumber>
    </recommendedName>
</protein>
<dbReference type="PROSITE" id="PS50089">
    <property type="entry name" value="ZF_RING_2"/>
    <property type="match status" value="1"/>
</dbReference>
<dbReference type="SUPFAM" id="SSF57850">
    <property type="entry name" value="RING/U-box"/>
    <property type="match status" value="1"/>
</dbReference>
<accession>A0A8X7R5B7</accession>
<dbReference type="GO" id="GO:0030247">
    <property type="term" value="F:polysaccharide binding"/>
    <property type="evidence" value="ECO:0007669"/>
    <property type="project" value="InterPro"/>
</dbReference>
<dbReference type="Proteomes" id="UP000886595">
    <property type="component" value="Unassembled WGS sequence"/>
</dbReference>
<feature type="transmembrane region" description="Helical" evidence="16">
    <location>
        <begin position="283"/>
        <end position="306"/>
    </location>
</feature>
<dbReference type="AlphaFoldDB" id="A0A8X7R5B7"/>
<dbReference type="InterPro" id="IPR013083">
    <property type="entry name" value="Znf_RING/FYVE/PHD"/>
</dbReference>
<evidence type="ECO:0000256" key="5">
    <source>
        <dbReference type="ARBA" id="ARBA00022679"/>
    </source>
</evidence>
<keyword evidence="12 16" id="KW-1133">Transmembrane helix</keyword>
<evidence type="ECO:0000313" key="18">
    <source>
        <dbReference type="EMBL" id="KAG2280705.1"/>
    </source>
</evidence>
<sequence>MVTWKKIENDYVTLWVHSQLQKGIGYCFKLQHQTNSSFRQKTNGFYKNNIILSCSSLLTPTTITASCTNAVCRHGDPIIRFPFRLKPHQLKSCGYDKGFDLACGSNGVNRTTITLPFSGDFTVEMIDYAAQEIWINDPHNCLPKRILTLNLSATPFAGVYARRFTFFNCLTSEYLRFRPLNPITCLSDKNNTVFATASPRVVNYLLSQSCREMKTVEVPVRWPFYEQAVSYSELSDNLWLTWRVPRCGRCEIRGGKCGIKSDSSRETICSDAHKPAIPRKARYAIAIGAGIPGTLIIFGLFCFVYSKINSCIKRRRLVPHSEINGTQAHSLQSSIMITGLDAPTIESYPKIVLGESKRLPKIDDATCSICLSEYEPKETLKTIPPCQHCFHADCIDEWLKLNGTCPVCRNPLEQILSSENNNP</sequence>
<dbReference type="Pfam" id="PF13947">
    <property type="entry name" value="GUB_WAK_bind"/>
    <property type="match status" value="1"/>
</dbReference>
<evidence type="ECO:0000256" key="8">
    <source>
        <dbReference type="ARBA" id="ARBA00022729"/>
    </source>
</evidence>
<dbReference type="EMBL" id="JAAMPC010000011">
    <property type="protein sequence ID" value="KAG2280705.1"/>
    <property type="molecule type" value="Genomic_DNA"/>
</dbReference>
<dbReference type="SMART" id="SM00184">
    <property type="entry name" value="RING"/>
    <property type="match status" value="1"/>
</dbReference>
<keyword evidence="6 16" id="KW-0812">Transmembrane</keyword>
<evidence type="ECO:0000256" key="2">
    <source>
        <dbReference type="ARBA" id="ARBA00004167"/>
    </source>
</evidence>
<proteinExistence type="inferred from homology"/>
<dbReference type="Gene3D" id="3.30.40.10">
    <property type="entry name" value="Zinc/RING finger domain, C3HC4 (zinc finger)"/>
    <property type="match status" value="1"/>
</dbReference>
<keyword evidence="13 16" id="KW-0472">Membrane</keyword>
<comment type="pathway">
    <text evidence="3">Protein modification; protein ubiquitination.</text>
</comment>
<organism evidence="18 19">
    <name type="scientific">Brassica carinata</name>
    <name type="common">Ethiopian mustard</name>
    <name type="synonym">Abyssinian cabbage</name>
    <dbReference type="NCBI Taxonomy" id="52824"/>
    <lineage>
        <taxon>Eukaryota</taxon>
        <taxon>Viridiplantae</taxon>
        <taxon>Streptophyta</taxon>
        <taxon>Embryophyta</taxon>
        <taxon>Tracheophyta</taxon>
        <taxon>Spermatophyta</taxon>
        <taxon>Magnoliopsida</taxon>
        <taxon>eudicotyledons</taxon>
        <taxon>Gunneridae</taxon>
        <taxon>Pentapetalae</taxon>
        <taxon>rosids</taxon>
        <taxon>malvids</taxon>
        <taxon>Brassicales</taxon>
        <taxon>Brassicaceae</taxon>
        <taxon>Brassiceae</taxon>
        <taxon>Brassica</taxon>
    </lineage>
</organism>
<keyword evidence="11" id="KW-0862">Zinc</keyword>
<keyword evidence="5" id="KW-0808">Transferase</keyword>
<dbReference type="PANTHER" id="PTHR46279">
    <property type="entry name" value="RING/U-BOX SUPERFAMILY PROTEIN"/>
    <property type="match status" value="1"/>
</dbReference>
<evidence type="ECO:0000256" key="16">
    <source>
        <dbReference type="SAM" id="Phobius"/>
    </source>
</evidence>
<evidence type="ECO:0000256" key="11">
    <source>
        <dbReference type="ARBA" id="ARBA00022833"/>
    </source>
</evidence>
<comment type="subcellular location">
    <subcellularLocation>
        <location evidence="2">Membrane</location>
        <topology evidence="2">Single-pass membrane protein</topology>
    </subcellularLocation>
</comment>
<name>A0A8X7R5B7_BRACI</name>
<evidence type="ECO:0000256" key="3">
    <source>
        <dbReference type="ARBA" id="ARBA00004906"/>
    </source>
</evidence>
<gene>
    <name evidence="18" type="ORF">Bca52824_051925</name>
</gene>
<keyword evidence="7" id="KW-0479">Metal-binding</keyword>
<dbReference type="CDD" id="cd16461">
    <property type="entry name" value="RING-H2_EL5-like"/>
    <property type="match status" value="1"/>
</dbReference>
<evidence type="ECO:0000256" key="12">
    <source>
        <dbReference type="ARBA" id="ARBA00022989"/>
    </source>
</evidence>
<evidence type="ECO:0000259" key="17">
    <source>
        <dbReference type="PROSITE" id="PS50089"/>
    </source>
</evidence>
<dbReference type="GO" id="GO:0061630">
    <property type="term" value="F:ubiquitin protein ligase activity"/>
    <property type="evidence" value="ECO:0007669"/>
    <property type="project" value="UniProtKB-EC"/>
</dbReference>
<keyword evidence="9 15" id="KW-0863">Zinc-finger</keyword>
<evidence type="ECO:0000256" key="14">
    <source>
        <dbReference type="ARBA" id="ARBA00024209"/>
    </source>
</evidence>
<evidence type="ECO:0000256" key="10">
    <source>
        <dbReference type="ARBA" id="ARBA00022786"/>
    </source>
</evidence>